<keyword evidence="5" id="KW-1185">Reference proteome</keyword>
<feature type="region of interest" description="Disordered" evidence="3">
    <location>
        <begin position="74"/>
        <end position="96"/>
    </location>
</feature>
<gene>
    <name evidence="4" type="ORF">R1flu_028956</name>
</gene>
<comment type="caution">
    <text evidence="4">The sequence shown here is derived from an EMBL/GenBank/DDBJ whole genome shotgun (WGS) entry which is preliminary data.</text>
</comment>
<evidence type="ECO:0000313" key="4">
    <source>
        <dbReference type="EMBL" id="KAL2610383.1"/>
    </source>
</evidence>
<protein>
    <submittedName>
        <fullName evidence="4">Uncharacterized protein</fullName>
    </submittedName>
</protein>
<dbReference type="InterPro" id="IPR005202">
    <property type="entry name" value="TF_GRAS"/>
</dbReference>
<proteinExistence type="predicted"/>
<accession>A0ABD1XNU2</accession>
<feature type="compositionally biased region" description="Polar residues" evidence="3">
    <location>
        <begin position="258"/>
        <end position="278"/>
    </location>
</feature>
<evidence type="ECO:0000256" key="1">
    <source>
        <dbReference type="ARBA" id="ARBA00023015"/>
    </source>
</evidence>
<dbReference type="EMBL" id="JBHFFA010000008">
    <property type="protein sequence ID" value="KAL2610383.1"/>
    <property type="molecule type" value="Genomic_DNA"/>
</dbReference>
<dbReference type="PROSITE" id="PS50985">
    <property type="entry name" value="GRAS"/>
    <property type="match status" value="1"/>
</dbReference>
<feature type="compositionally biased region" description="Low complexity" evidence="3">
    <location>
        <begin position="74"/>
        <end position="93"/>
    </location>
</feature>
<keyword evidence="1" id="KW-0805">Transcription regulation</keyword>
<sequence>MEMNMRMFESEMYQQIQLGNCMLDEKTSPQVMYYTTGQHQGDDGTVVGGGGYWQMKEDGSIVLAQVSEFPNCSSSALSRSSSQMSTGSTENSSPSPLMYDNSGCYNVNGHRVQQHSGINVYASPLKAISLCSPLSEPQQRPQINIRGSDGYNSPVLQDLEVDDSPGRRYSHMEMVVGNNHRTPSIVGAQDLIMSSFMDSGVSGSHGNDRDSTIVTKVEFSDWSSGHCGLPAAAGATASNPPRGDVYSSPVNILDFPDSLTSHSPPSTESGHNVYSSPRHQQRFGKEEFEVPIGCDGGSQEGGGDQYHRWGMNSRDNHNNLFQANDFFHCQQVSPEISFPNCDPSGGFQSQLVPESVIRSEEDLNGVRLVHLLLAGAEATASMNADLATAILTQLRELASPSGNTMQRVAACFCEGLHYRIQGLRSADIGNSLRSSSVEYQNVNDSLDAFQVLHEVSPYIKFGHFTANQAILESFEGEKRVHIIDYEILEGIQWPSLMQALACRPGGPPQLRVTALSRPHVRRASAGTQETGKRLAEFAKTFNIPFSFHQIPFDEEEELIHPGFLRQVKGECLAVNCMVHLPHMPHRSQKSPTSFLRAVKRLSPKILTFIAEELPSTSSTFVGHFFEALHHYSAIFDSLEASLSAESTGRQLVERIFLAPRIVNLMTSINLDSSSCSEGGVKYWHSLPESEGFKPVPLSVYNHCQAKLLLGLFSDGYKVEEEQNRLLLGWRSKLLVGASVWQ</sequence>
<dbReference type="PANTHER" id="PTHR31636">
    <property type="entry name" value="OSJNBA0084A10.13 PROTEIN-RELATED"/>
    <property type="match status" value="1"/>
</dbReference>
<organism evidence="4 5">
    <name type="scientific">Riccia fluitans</name>
    <dbReference type="NCBI Taxonomy" id="41844"/>
    <lineage>
        <taxon>Eukaryota</taxon>
        <taxon>Viridiplantae</taxon>
        <taxon>Streptophyta</taxon>
        <taxon>Embryophyta</taxon>
        <taxon>Marchantiophyta</taxon>
        <taxon>Marchantiopsida</taxon>
        <taxon>Marchantiidae</taxon>
        <taxon>Marchantiales</taxon>
        <taxon>Ricciaceae</taxon>
        <taxon>Riccia</taxon>
    </lineage>
</organism>
<evidence type="ECO:0000256" key="2">
    <source>
        <dbReference type="ARBA" id="ARBA00023163"/>
    </source>
</evidence>
<evidence type="ECO:0000256" key="3">
    <source>
        <dbReference type="SAM" id="MobiDB-lite"/>
    </source>
</evidence>
<keyword evidence="2" id="KW-0804">Transcription</keyword>
<feature type="region of interest" description="Disordered" evidence="3">
    <location>
        <begin position="257"/>
        <end position="278"/>
    </location>
</feature>
<dbReference type="Proteomes" id="UP001605036">
    <property type="component" value="Unassembled WGS sequence"/>
</dbReference>
<dbReference type="Pfam" id="PF03514">
    <property type="entry name" value="GRAS"/>
    <property type="match status" value="1"/>
</dbReference>
<reference evidence="4 5" key="1">
    <citation type="submission" date="2024-09" db="EMBL/GenBank/DDBJ databases">
        <title>Chromosome-scale assembly of Riccia fluitans.</title>
        <authorList>
            <person name="Paukszto L."/>
            <person name="Sawicki J."/>
            <person name="Karawczyk K."/>
            <person name="Piernik-Szablinska J."/>
            <person name="Szczecinska M."/>
            <person name="Mazdziarz M."/>
        </authorList>
    </citation>
    <scope>NUCLEOTIDE SEQUENCE [LARGE SCALE GENOMIC DNA]</scope>
    <source>
        <strain evidence="4">Rf_01</strain>
        <tissue evidence="4">Aerial parts of the thallus</tissue>
    </source>
</reference>
<name>A0ABD1XNU2_9MARC</name>
<evidence type="ECO:0000313" key="5">
    <source>
        <dbReference type="Proteomes" id="UP001605036"/>
    </source>
</evidence>
<dbReference type="AlphaFoldDB" id="A0ABD1XNU2"/>